<gene>
    <name evidence="3" type="ORF">D8674_017126</name>
</gene>
<keyword evidence="4" id="KW-1185">Reference proteome</keyword>
<dbReference type="SUPFAM" id="SSF53098">
    <property type="entry name" value="Ribonuclease H-like"/>
    <property type="match status" value="1"/>
</dbReference>
<feature type="domain" description="DUF659" evidence="2">
    <location>
        <begin position="77"/>
        <end position="130"/>
    </location>
</feature>
<dbReference type="PANTHER" id="PTHR32166:SF74">
    <property type="entry name" value="OS05G0256350 PROTEIN"/>
    <property type="match status" value="1"/>
</dbReference>
<proteinExistence type="predicted"/>
<accession>A0A5N5HBT9</accession>
<sequence length="268" mass="31411">MAHGGEHQTDQTNQTDRSEPFPQSPPILSPDFHAGIPFHAIDNDNFKRFVEVVGQFGTGYQPSSQYDLREPLLKEESSEAHTGEYIFEYVDKCIEEVGSQNVVQVVIDNSSNNMANKMMEKRPYMFWTSFIEKAKIFTIFIYAYHKTLALMRKYTKKRDIVRLGVTRFPTSFPTLQILVDKKKDLRIMVASDEWEQCKHSKSIKRKTAYATMVSAYFWNRVSLCLRVFELFHEWGVLYGELQKSRNETKEALKNNEADYRPIIQFREF</sequence>
<protein>
    <recommendedName>
        <fullName evidence="2">DUF659 domain-containing protein</fullName>
    </recommendedName>
</protein>
<evidence type="ECO:0000256" key="1">
    <source>
        <dbReference type="SAM" id="MobiDB-lite"/>
    </source>
</evidence>
<dbReference type="InterPro" id="IPR012337">
    <property type="entry name" value="RNaseH-like_sf"/>
</dbReference>
<dbReference type="Pfam" id="PF04937">
    <property type="entry name" value="DUF659"/>
    <property type="match status" value="1"/>
</dbReference>
<reference evidence="3 4" key="3">
    <citation type="submission" date="2019-11" db="EMBL/GenBank/DDBJ databases">
        <title>A de novo genome assembly of a pear dwarfing rootstock.</title>
        <authorList>
            <person name="Wang F."/>
            <person name="Wang J."/>
            <person name="Li S."/>
            <person name="Zhang Y."/>
            <person name="Fang M."/>
            <person name="Ma L."/>
            <person name="Zhao Y."/>
            <person name="Jiang S."/>
        </authorList>
    </citation>
    <scope>NUCLEOTIDE SEQUENCE [LARGE SCALE GENOMIC DNA]</scope>
    <source>
        <strain evidence="3">S2</strain>
        <tissue evidence="3">Leaf</tissue>
    </source>
</reference>
<dbReference type="PANTHER" id="PTHR32166">
    <property type="entry name" value="OSJNBA0013A04.12 PROTEIN"/>
    <property type="match status" value="1"/>
</dbReference>
<name>A0A5N5HBT9_9ROSA</name>
<evidence type="ECO:0000313" key="4">
    <source>
        <dbReference type="Proteomes" id="UP000327157"/>
    </source>
</evidence>
<evidence type="ECO:0000259" key="2">
    <source>
        <dbReference type="Pfam" id="PF04937"/>
    </source>
</evidence>
<reference evidence="4" key="2">
    <citation type="submission" date="2019-10" db="EMBL/GenBank/DDBJ databases">
        <title>A de novo genome assembly of a pear dwarfing rootstock.</title>
        <authorList>
            <person name="Wang F."/>
            <person name="Wang J."/>
            <person name="Li S."/>
            <person name="Zhang Y."/>
            <person name="Fang M."/>
            <person name="Ma L."/>
            <person name="Zhao Y."/>
            <person name="Jiang S."/>
        </authorList>
    </citation>
    <scope>NUCLEOTIDE SEQUENCE [LARGE SCALE GENOMIC DNA]</scope>
</reference>
<dbReference type="Proteomes" id="UP000327157">
    <property type="component" value="Chromosome 16"/>
</dbReference>
<reference evidence="3 4" key="1">
    <citation type="submission" date="2019-09" db="EMBL/GenBank/DDBJ databases">
        <authorList>
            <person name="Ou C."/>
        </authorList>
    </citation>
    <scope>NUCLEOTIDE SEQUENCE [LARGE SCALE GENOMIC DNA]</scope>
    <source>
        <strain evidence="3">S2</strain>
        <tissue evidence="3">Leaf</tissue>
    </source>
</reference>
<feature type="region of interest" description="Disordered" evidence="1">
    <location>
        <begin position="1"/>
        <end position="29"/>
    </location>
</feature>
<comment type="caution">
    <text evidence="3">The sequence shown here is derived from an EMBL/GenBank/DDBJ whole genome shotgun (WGS) entry which is preliminary data.</text>
</comment>
<dbReference type="EMBL" id="SMOL01000160">
    <property type="protein sequence ID" value="KAB2625466.1"/>
    <property type="molecule type" value="Genomic_DNA"/>
</dbReference>
<dbReference type="InterPro" id="IPR007021">
    <property type="entry name" value="DUF659"/>
</dbReference>
<dbReference type="AlphaFoldDB" id="A0A5N5HBT9"/>
<evidence type="ECO:0000313" key="3">
    <source>
        <dbReference type="EMBL" id="KAB2625466.1"/>
    </source>
</evidence>
<organism evidence="3 4">
    <name type="scientific">Pyrus ussuriensis x Pyrus communis</name>
    <dbReference type="NCBI Taxonomy" id="2448454"/>
    <lineage>
        <taxon>Eukaryota</taxon>
        <taxon>Viridiplantae</taxon>
        <taxon>Streptophyta</taxon>
        <taxon>Embryophyta</taxon>
        <taxon>Tracheophyta</taxon>
        <taxon>Spermatophyta</taxon>
        <taxon>Magnoliopsida</taxon>
        <taxon>eudicotyledons</taxon>
        <taxon>Gunneridae</taxon>
        <taxon>Pentapetalae</taxon>
        <taxon>rosids</taxon>
        <taxon>fabids</taxon>
        <taxon>Rosales</taxon>
        <taxon>Rosaceae</taxon>
        <taxon>Amygdaloideae</taxon>
        <taxon>Maleae</taxon>
        <taxon>Pyrus</taxon>
    </lineage>
</organism>
<dbReference type="OrthoDB" id="2012664at2759"/>